<dbReference type="PANTHER" id="PTHR36766">
    <property type="entry name" value="PLANT BROAD-SPECTRUM MILDEW RESISTANCE PROTEIN RPW8"/>
    <property type="match status" value="1"/>
</dbReference>
<dbReference type="InterPro" id="IPR056789">
    <property type="entry name" value="LRR_R13L1-DRL21"/>
</dbReference>
<dbReference type="Pfam" id="PF00931">
    <property type="entry name" value="NB-ARC"/>
    <property type="match status" value="1"/>
</dbReference>
<dbReference type="InterPro" id="IPR027417">
    <property type="entry name" value="P-loop_NTPase"/>
</dbReference>
<evidence type="ECO:0000256" key="5">
    <source>
        <dbReference type="ARBA" id="ARBA00022840"/>
    </source>
</evidence>
<dbReference type="SUPFAM" id="SSF52540">
    <property type="entry name" value="P-loop containing nucleoside triphosphate hydrolases"/>
    <property type="match status" value="1"/>
</dbReference>
<accession>A0A2C9URB1</accession>
<keyword evidence="1" id="KW-0433">Leucine-rich repeat</keyword>
<dbReference type="Pfam" id="PF18052">
    <property type="entry name" value="Rx_N"/>
    <property type="match status" value="1"/>
</dbReference>
<evidence type="ECO:0000256" key="4">
    <source>
        <dbReference type="ARBA" id="ARBA00022821"/>
    </source>
</evidence>
<dbReference type="Proteomes" id="UP000091857">
    <property type="component" value="Chromosome 13"/>
</dbReference>
<name>A0A2C9URB1_MANES</name>
<dbReference type="Pfam" id="PF25019">
    <property type="entry name" value="LRR_R13L1-DRL21"/>
    <property type="match status" value="1"/>
</dbReference>
<evidence type="ECO:0000256" key="2">
    <source>
        <dbReference type="ARBA" id="ARBA00022737"/>
    </source>
</evidence>
<comment type="caution">
    <text evidence="6">The sequence shown here is derived from an EMBL/GenBank/DDBJ whole genome shotgun (WGS) entry which is preliminary data.</text>
</comment>
<evidence type="ECO:0008006" key="8">
    <source>
        <dbReference type="Google" id="ProtNLM"/>
    </source>
</evidence>
<proteinExistence type="predicted"/>
<gene>
    <name evidence="6" type="ORF">MANES_13G093564v8</name>
</gene>
<dbReference type="Gene3D" id="3.80.10.10">
    <property type="entry name" value="Ribonuclease Inhibitor"/>
    <property type="match status" value="3"/>
</dbReference>
<evidence type="ECO:0000313" key="7">
    <source>
        <dbReference type="Proteomes" id="UP000091857"/>
    </source>
</evidence>
<dbReference type="GO" id="GO:0006952">
    <property type="term" value="P:defense response"/>
    <property type="evidence" value="ECO:0007669"/>
    <property type="project" value="UniProtKB-KW"/>
</dbReference>
<keyword evidence="2" id="KW-0677">Repeat</keyword>
<dbReference type="GO" id="GO:0043531">
    <property type="term" value="F:ADP binding"/>
    <property type="evidence" value="ECO:0007669"/>
    <property type="project" value="InterPro"/>
</dbReference>
<dbReference type="Pfam" id="PF23559">
    <property type="entry name" value="WHD_DRP"/>
    <property type="match status" value="1"/>
</dbReference>
<organism evidence="6 7">
    <name type="scientific">Manihot esculenta</name>
    <name type="common">Cassava</name>
    <name type="synonym">Jatropha manihot</name>
    <dbReference type="NCBI Taxonomy" id="3983"/>
    <lineage>
        <taxon>Eukaryota</taxon>
        <taxon>Viridiplantae</taxon>
        <taxon>Streptophyta</taxon>
        <taxon>Embryophyta</taxon>
        <taxon>Tracheophyta</taxon>
        <taxon>Spermatophyta</taxon>
        <taxon>Magnoliopsida</taxon>
        <taxon>eudicotyledons</taxon>
        <taxon>Gunneridae</taxon>
        <taxon>Pentapetalae</taxon>
        <taxon>rosids</taxon>
        <taxon>fabids</taxon>
        <taxon>Malpighiales</taxon>
        <taxon>Euphorbiaceae</taxon>
        <taxon>Crotonoideae</taxon>
        <taxon>Manihoteae</taxon>
        <taxon>Manihot</taxon>
    </lineage>
</organism>
<dbReference type="InterPro" id="IPR042197">
    <property type="entry name" value="Apaf_helical"/>
</dbReference>
<dbReference type="GO" id="GO:0005524">
    <property type="term" value="F:ATP binding"/>
    <property type="evidence" value="ECO:0007669"/>
    <property type="project" value="UniProtKB-KW"/>
</dbReference>
<dbReference type="GO" id="GO:0051707">
    <property type="term" value="P:response to other organism"/>
    <property type="evidence" value="ECO:0007669"/>
    <property type="project" value="UniProtKB-ARBA"/>
</dbReference>
<evidence type="ECO:0000313" key="6">
    <source>
        <dbReference type="EMBL" id="OAY33896.2"/>
    </source>
</evidence>
<dbReference type="EMBL" id="CM004399">
    <property type="protein sequence ID" value="OAY33896.2"/>
    <property type="molecule type" value="Genomic_DNA"/>
</dbReference>
<dbReference type="Gene3D" id="1.10.10.10">
    <property type="entry name" value="Winged helix-like DNA-binding domain superfamily/Winged helix DNA-binding domain"/>
    <property type="match status" value="1"/>
</dbReference>
<dbReference type="Gene3D" id="1.20.5.4130">
    <property type="match status" value="1"/>
</dbReference>
<keyword evidence="3" id="KW-0547">Nucleotide-binding</keyword>
<dbReference type="InterPro" id="IPR058922">
    <property type="entry name" value="WHD_DRP"/>
</dbReference>
<sequence length="116" mass="13855">MAMKLFFPGKWIRMKSVSVSVVLKYRNEITSFFRVKEESLVKFRFATPTSPLTSSLPLRSNGSHPSFHVSNLYFFFVIKPMLCYFLYHILSAYFFTLPFLNTYKNRNKLRKIHFQH</sequence>
<keyword evidence="4" id="KW-0611">Plant defense</keyword>
<dbReference type="Gene3D" id="3.40.50.300">
    <property type="entry name" value="P-loop containing nucleotide triphosphate hydrolases"/>
    <property type="match status" value="1"/>
</dbReference>
<dbReference type="PANTHER" id="PTHR36766:SF38">
    <property type="entry name" value="DISEASE RESISTANCE PROTEIN RGA3"/>
    <property type="match status" value="1"/>
</dbReference>
<dbReference type="InterPro" id="IPR041118">
    <property type="entry name" value="Rx_N"/>
</dbReference>
<keyword evidence="5" id="KW-0067">ATP-binding</keyword>
<dbReference type="PRINTS" id="PR00364">
    <property type="entry name" value="DISEASERSIST"/>
</dbReference>
<dbReference type="InterPro" id="IPR032675">
    <property type="entry name" value="LRR_dom_sf"/>
</dbReference>
<dbReference type="InterPro" id="IPR036388">
    <property type="entry name" value="WH-like_DNA-bd_sf"/>
</dbReference>
<keyword evidence="7" id="KW-1185">Reference proteome</keyword>
<dbReference type="AlphaFoldDB" id="A0A2C9URB1"/>
<reference evidence="7" key="1">
    <citation type="journal article" date="2016" name="Nat. Biotechnol.">
        <title>Sequencing wild and cultivated cassava and related species reveals extensive interspecific hybridization and genetic diversity.</title>
        <authorList>
            <person name="Bredeson J.V."/>
            <person name="Lyons J.B."/>
            <person name="Prochnik S.E."/>
            <person name="Wu G.A."/>
            <person name="Ha C.M."/>
            <person name="Edsinger-Gonzales E."/>
            <person name="Grimwood J."/>
            <person name="Schmutz J."/>
            <person name="Rabbi I.Y."/>
            <person name="Egesi C."/>
            <person name="Nauluvula P."/>
            <person name="Lebot V."/>
            <person name="Ndunguru J."/>
            <person name="Mkamilo G."/>
            <person name="Bart R.S."/>
            <person name="Setter T.L."/>
            <person name="Gleadow R.M."/>
            <person name="Kulakow P."/>
            <person name="Ferguson M.E."/>
            <person name="Rounsley S."/>
            <person name="Rokhsar D.S."/>
        </authorList>
    </citation>
    <scope>NUCLEOTIDE SEQUENCE [LARGE SCALE GENOMIC DNA]</scope>
    <source>
        <strain evidence="7">cv. AM560-2</strain>
    </source>
</reference>
<dbReference type="FunFam" id="1.10.10.10:FF:000322">
    <property type="entry name" value="Probable disease resistance protein At1g63360"/>
    <property type="match status" value="1"/>
</dbReference>
<evidence type="ECO:0000256" key="3">
    <source>
        <dbReference type="ARBA" id="ARBA00022741"/>
    </source>
</evidence>
<evidence type="ECO:0000256" key="1">
    <source>
        <dbReference type="ARBA" id="ARBA00022614"/>
    </source>
</evidence>
<dbReference type="FunFam" id="3.40.50.300:FF:001091">
    <property type="entry name" value="Probable disease resistance protein At1g61300"/>
    <property type="match status" value="1"/>
</dbReference>
<dbReference type="Gene3D" id="1.10.8.430">
    <property type="entry name" value="Helical domain of apoptotic protease-activating factors"/>
    <property type="match status" value="1"/>
</dbReference>
<dbReference type="InterPro" id="IPR002182">
    <property type="entry name" value="NB-ARC"/>
</dbReference>
<dbReference type="SUPFAM" id="SSF52058">
    <property type="entry name" value="L domain-like"/>
    <property type="match status" value="1"/>
</dbReference>
<protein>
    <recommendedName>
        <fullName evidence="8">Disease resistance protein RGA3</fullName>
    </recommendedName>
</protein>